<dbReference type="PANTHER" id="PTHR43695:SF1">
    <property type="entry name" value="RHAMNOGALACTURONAN ACETYLESTERASE"/>
    <property type="match status" value="1"/>
</dbReference>
<feature type="chain" id="PRO_5021714402" description="SGNH hydrolase-type esterase domain-containing protein" evidence="3">
    <location>
        <begin position="19"/>
        <end position="262"/>
    </location>
</feature>
<organism evidence="5 6">
    <name type="scientific">Venturia effusa</name>
    <dbReference type="NCBI Taxonomy" id="50376"/>
    <lineage>
        <taxon>Eukaryota</taxon>
        <taxon>Fungi</taxon>
        <taxon>Dikarya</taxon>
        <taxon>Ascomycota</taxon>
        <taxon>Pezizomycotina</taxon>
        <taxon>Dothideomycetes</taxon>
        <taxon>Pleosporomycetidae</taxon>
        <taxon>Venturiales</taxon>
        <taxon>Venturiaceae</taxon>
        <taxon>Venturia</taxon>
    </lineage>
</organism>
<feature type="domain" description="SGNH hydrolase-type esterase" evidence="4">
    <location>
        <begin position="32"/>
        <end position="229"/>
    </location>
</feature>
<comment type="similarity">
    <text evidence="1">Belongs to the 'GDSL' lipolytic enzyme family.</text>
</comment>
<name>A0A517LQJ1_9PEZI</name>
<proteinExistence type="inferred from homology"/>
<feature type="signal peptide" evidence="3">
    <location>
        <begin position="1"/>
        <end position="18"/>
    </location>
</feature>
<accession>A0A517LQJ1</accession>
<keyword evidence="2" id="KW-0378">Hydrolase</keyword>
<sequence length="262" mass="28197">MNPILSLLSFSLAVGVLAAPKAATPKLLICSDSTTANYNPSSQVLQGWGYHIADYLSIPVVNLAVNGRSTRSFINEGKWQALLNRSVAGDFILTEMGHNDDSDPWKNTKYVERGTLPGLGNSSKPIALPSGKTEIVHTFGWYLESMIADVRKVKGIPLISGMVPRNYWTGDTFRATWPFTETARQVAAAAKIEFIDHTKYSAAALQKLGPTGAKKLFPNDNTHTDDAGAHLNAESFVIAAVCAKSPLADYLSAKGKAIKASC</sequence>
<dbReference type="PANTHER" id="PTHR43695">
    <property type="entry name" value="PUTATIVE (AFU_ORTHOLOGUE AFUA_2G17250)-RELATED"/>
    <property type="match status" value="1"/>
</dbReference>
<reference evidence="5 6" key="1">
    <citation type="submission" date="2019-07" db="EMBL/GenBank/DDBJ databases">
        <title>Finished genome of Venturia effusa.</title>
        <authorList>
            <person name="Young C.A."/>
            <person name="Cox M.P."/>
            <person name="Ganley A.R.D."/>
            <person name="David W.J."/>
        </authorList>
    </citation>
    <scope>NUCLEOTIDE SEQUENCE [LARGE SCALE GENOMIC DNA]</scope>
    <source>
        <strain evidence="6">albino</strain>
    </source>
</reference>
<dbReference type="OrthoDB" id="5041285at2759"/>
<dbReference type="InterPro" id="IPR037459">
    <property type="entry name" value="RhgT-like"/>
</dbReference>
<dbReference type="Gene3D" id="3.40.50.1110">
    <property type="entry name" value="SGNH hydrolase"/>
    <property type="match status" value="1"/>
</dbReference>
<dbReference type="STRING" id="50376.A0A517LQJ1"/>
<evidence type="ECO:0000256" key="2">
    <source>
        <dbReference type="ARBA" id="ARBA00022801"/>
    </source>
</evidence>
<evidence type="ECO:0000313" key="6">
    <source>
        <dbReference type="Proteomes" id="UP000316270"/>
    </source>
</evidence>
<gene>
    <name evidence="5" type="ORF">FKW77_000749</name>
</gene>
<evidence type="ECO:0000259" key="4">
    <source>
        <dbReference type="Pfam" id="PF13472"/>
    </source>
</evidence>
<keyword evidence="3" id="KW-0732">Signal</keyword>
<dbReference type="EMBL" id="CP042203">
    <property type="protein sequence ID" value="QDS77907.1"/>
    <property type="molecule type" value="Genomic_DNA"/>
</dbReference>
<dbReference type="Pfam" id="PF13472">
    <property type="entry name" value="Lipase_GDSL_2"/>
    <property type="match status" value="1"/>
</dbReference>
<dbReference type="AlphaFoldDB" id="A0A517LQJ1"/>
<protein>
    <recommendedName>
        <fullName evidence="4">SGNH hydrolase-type esterase domain-containing protein</fullName>
    </recommendedName>
</protein>
<dbReference type="InterPro" id="IPR013830">
    <property type="entry name" value="SGNH_hydro"/>
</dbReference>
<dbReference type="SUPFAM" id="SSF52266">
    <property type="entry name" value="SGNH hydrolase"/>
    <property type="match status" value="1"/>
</dbReference>
<evidence type="ECO:0000313" key="5">
    <source>
        <dbReference type="EMBL" id="QDS77907.1"/>
    </source>
</evidence>
<dbReference type="InterPro" id="IPR036514">
    <property type="entry name" value="SGNH_hydro_sf"/>
</dbReference>
<dbReference type="GO" id="GO:0016787">
    <property type="term" value="F:hydrolase activity"/>
    <property type="evidence" value="ECO:0007669"/>
    <property type="project" value="UniProtKB-KW"/>
</dbReference>
<dbReference type="Proteomes" id="UP000316270">
    <property type="component" value="Chromosome 19"/>
</dbReference>
<evidence type="ECO:0000256" key="1">
    <source>
        <dbReference type="ARBA" id="ARBA00008668"/>
    </source>
</evidence>
<evidence type="ECO:0000256" key="3">
    <source>
        <dbReference type="SAM" id="SignalP"/>
    </source>
</evidence>
<keyword evidence="6" id="KW-1185">Reference proteome</keyword>